<feature type="signal peptide" evidence="20">
    <location>
        <begin position="1"/>
        <end position="23"/>
    </location>
</feature>
<dbReference type="GO" id="GO:0006979">
    <property type="term" value="P:response to oxidative stress"/>
    <property type="evidence" value="ECO:0007669"/>
    <property type="project" value="UniProtKB-UniRule"/>
</dbReference>
<comment type="cofactor">
    <cofactor evidence="17 20">
        <name>Ca(2+)</name>
        <dbReference type="ChEBI" id="CHEBI:29108"/>
    </cofactor>
    <text evidence="17 20">Binds 2 calcium ions per subunit.</text>
</comment>
<evidence type="ECO:0000256" key="20">
    <source>
        <dbReference type="RuleBase" id="RU362060"/>
    </source>
</evidence>
<keyword evidence="12 17" id="KW-0408">Iron</keyword>
<keyword evidence="6 20" id="KW-0575">Peroxidase</keyword>
<evidence type="ECO:0000256" key="8">
    <source>
        <dbReference type="ARBA" id="ARBA00022723"/>
    </source>
</evidence>
<dbReference type="PROSITE" id="PS00436">
    <property type="entry name" value="PEROXIDASE_2"/>
    <property type="match status" value="1"/>
</dbReference>
<feature type="binding site" evidence="16">
    <location>
        <position position="157"/>
    </location>
    <ligand>
        <name>substrate</name>
    </ligand>
</feature>
<evidence type="ECO:0000256" key="3">
    <source>
        <dbReference type="ARBA" id="ARBA00006873"/>
    </source>
</evidence>
<dbReference type="GO" id="GO:0042744">
    <property type="term" value="P:hydrogen peroxide catabolic process"/>
    <property type="evidence" value="ECO:0007669"/>
    <property type="project" value="UniProtKB-KW"/>
</dbReference>
<protein>
    <recommendedName>
        <fullName evidence="4 20">Peroxidase</fullName>
        <ecNumber evidence="4 20">1.11.1.7</ecNumber>
    </recommendedName>
</protein>
<evidence type="ECO:0000256" key="17">
    <source>
        <dbReference type="PIRSR" id="PIRSR600823-3"/>
    </source>
</evidence>
<feature type="active site" description="Proton acceptor" evidence="15">
    <location>
        <position position="65"/>
    </location>
</feature>
<evidence type="ECO:0000256" key="2">
    <source>
        <dbReference type="ARBA" id="ARBA00002322"/>
    </source>
</evidence>
<evidence type="ECO:0000256" key="1">
    <source>
        <dbReference type="ARBA" id="ARBA00000189"/>
    </source>
</evidence>
<keyword evidence="11 20" id="KW-0560">Oxidoreductase</keyword>
<dbReference type="Gene3D" id="1.10.520.10">
    <property type="match status" value="1"/>
</dbReference>
<feature type="binding site" evidence="17">
    <location>
        <position position="247"/>
    </location>
    <ligand>
        <name>Ca(2+)</name>
        <dbReference type="ChEBI" id="CHEBI:29108"/>
        <label>2</label>
    </ligand>
</feature>
<sequence>MALPLVLNLLTSIFTLIIGLSEGQLRVGFYAETCPTAESIVRTVVRDAVISNANSAAILLRLHFHDCFVEGCDGSILIDDPNAEKHAFAHQGVGGFEVIEQAKAQLEAVCPGVVSCADIVALAARDSIAFALGPVYEVPTGRRDGQISNVFLANDMPDVNDSVEQLKAKFFIKGLTEKDLVLLSAAHTIGTTACFFVKDRLYNFSPGGGSDPSINPNFLPQLEAQCPPNGDINIRLPIDQGSERVFDKNILQNIRNGLAVLKSDAKLGEDPTTRSIIDSYFGFFNPIFGPFFQPDFVESMVKMGQIGVKTGFQGEIRRTCSGFN</sequence>
<dbReference type="GO" id="GO:0046872">
    <property type="term" value="F:metal ion binding"/>
    <property type="evidence" value="ECO:0007669"/>
    <property type="project" value="UniProtKB-UniRule"/>
</dbReference>
<dbReference type="InterPro" id="IPR010255">
    <property type="entry name" value="Haem_peroxidase_sf"/>
</dbReference>
<dbReference type="PANTHER" id="PTHR31235">
    <property type="entry name" value="PEROXIDASE 25-RELATED"/>
    <property type="match status" value="1"/>
</dbReference>
<dbReference type="PROSITE" id="PS00435">
    <property type="entry name" value="PEROXIDASE_1"/>
    <property type="match status" value="1"/>
</dbReference>
<keyword evidence="14 20" id="KW-0376">Hydrogen peroxide</keyword>
<keyword evidence="23" id="KW-1185">Reference proteome</keyword>
<feature type="binding site" evidence="17">
    <location>
        <position position="73"/>
    </location>
    <ligand>
        <name>Ca(2+)</name>
        <dbReference type="ChEBI" id="CHEBI:29108"/>
        <label>1</label>
    </ligand>
</feature>
<feature type="disulfide bond" evidence="19">
    <location>
        <begin position="116"/>
        <end position="320"/>
    </location>
</feature>
<organism evidence="22 23">
    <name type="scientific">Ficus carica</name>
    <name type="common">Common fig</name>
    <dbReference type="NCBI Taxonomy" id="3494"/>
    <lineage>
        <taxon>Eukaryota</taxon>
        <taxon>Viridiplantae</taxon>
        <taxon>Streptophyta</taxon>
        <taxon>Embryophyta</taxon>
        <taxon>Tracheophyta</taxon>
        <taxon>Spermatophyta</taxon>
        <taxon>Magnoliopsida</taxon>
        <taxon>eudicotyledons</taxon>
        <taxon>Gunneridae</taxon>
        <taxon>Pentapetalae</taxon>
        <taxon>rosids</taxon>
        <taxon>fabids</taxon>
        <taxon>Rosales</taxon>
        <taxon>Moraceae</taxon>
        <taxon>Ficeae</taxon>
        <taxon>Ficus</taxon>
    </lineage>
</organism>
<evidence type="ECO:0000256" key="7">
    <source>
        <dbReference type="ARBA" id="ARBA00022617"/>
    </source>
</evidence>
<comment type="cofactor">
    <cofactor evidence="17 20">
        <name>heme b</name>
        <dbReference type="ChEBI" id="CHEBI:60344"/>
    </cofactor>
    <text evidence="17 20">Binds 1 heme b (iron(II)-protoporphyrin IX) group per subunit.</text>
</comment>
<dbReference type="Proteomes" id="UP001187192">
    <property type="component" value="Unassembled WGS sequence"/>
</dbReference>
<feature type="disulfide bond" evidence="19">
    <location>
        <begin position="67"/>
        <end position="72"/>
    </location>
</feature>
<feature type="chain" id="PRO_5041515940" description="Peroxidase" evidence="20">
    <location>
        <begin position="24"/>
        <end position="324"/>
    </location>
</feature>
<keyword evidence="8 17" id="KW-0479">Metal-binding</keyword>
<keyword evidence="7 20" id="KW-0349">Heme</keyword>
<dbReference type="InterPro" id="IPR000823">
    <property type="entry name" value="Peroxidase_pln"/>
</dbReference>
<dbReference type="InterPro" id="IPR033905">
    <property type="entry name" value="Secretory_peroxidase"/>
</dbReference>
<dbReference type="EMBL" id="BTGU01000083">
    <property type="protein sequence ID" value="GMN59032.1"/>
    <property type="molecule type" value="Genomic_DNA"/>
</dbReference>
<evidence type="ECO:0000256" key="15">
    <source>
        <dbReference type="PIRSR" id="PIRSR600823-1"/>
    </source>
</evidence>
<dbReference type="GO" id="GO:0005576">
    <property type="term" value="C:extracellular region"/>
    <property type="evidence" value="ECO:0007669"/>
    <property type="project" value="UniProtKB-SubCell"/>
</dbReference>
<feature type="binding site" evidence="17">
    <location>
        <position position="75"/>
    </location>
    <ligand>
        <name>Ca(2+)</name>
        <dbReference type="ChEBI" id="CHEBI:29108"/>
        <label>1</label>
    </ligand>
</feature>
<gene>
    <name evidence="22" type="ORF">TIFTF001_028122</name>
</gene>
<name>A0AA88J124_FICCA</name>
<feature type="binding site" evidence="17">
    <location>
        <position position="188"/>
    </location>
    <ligand>
        <name>Ca(2+)</name>
        <dbReference type="ChEBI" id="CHEBI:29108"/>
        <label>2</label>
    </ligand>
</feature>
<comment type="function">
    <text evidence="2">Removal of H(2)O(2), oxidation of toxic reductants, biosynthesis and degradation of lignin, suberization, auxin catabolism, response to environmental stresses such as wounding, pathogen attack and oxidative stress. These functions might be dependent on each isozyme/isoform in each plant tissue.</text>
</comment>
<dbReference type="InterPro" id="IPR019794">
    <property type="entry name" value="Peroxidases_AS"/>
</dbReference>
<comment type="similarity">
    <text evidence="3">Belongs to the peroxidase family. Ascorbate peroxidase subfamily.</text>
</comment>
<evidence type="ECO:0000256" key="5">
    <source>
        <dbReference type="ARBA" id="ARBA00022525"/>
    </source>
</evidence>
<evidence type="ECO:0000313" key="23">
    <source>
        <dbReference type="Proteomes" id="UP001187192"/>
    </source>
</evidence>
<comment type="subcellular location">
    <subcellularLocation>
        <location evidence="20">Secreted</location>
    </subcellularLocation>
</comment>
<evidence type="ECO:0000256" key="10">
    <source>
        <dbReference type="ARBA" id="ARBA00022837"/>
    </source>
</evidence>
<evidence type="ECO:0000256" key="13">
    <source>
        <dbReference type="ARBA" id="ARBA00023157"/>
    </source>
</evidence>
<dbReference type="PROSITE" id="PS50873">
    <property type="entry name" value="PEROXIDASE_4"/>
    <property type="match status" value="1"/>
</dbReference>
<comment type="similarity">
    <text evidence="20">Belongs to the peroxidase family. Classical plant (class III) peroxidase subfamily.</text>
</comment>
<dbReference type="Gene3D" id="1.10.420.10">
    <property type="entry name" value="Peroxidase, domain 2"/>
    <property type="match status" value="1"/>
</dbReference>
<dbReference type="GO" id="GO:0020037">
    <property type="term" value="F:heme binding"/>
    <property type="evidence" value="ECO:0007669"/>
    <property type="project" value="UniProtKB-UniRule"/>
</dbReference>
<keyword evidence="10 17" id="KW-0106">Calcium</keyword>
<evidence type="ECO:0000256" key="19">
    <source>
        <dbReference type="PIRSR" id="PIRSR600823-5"/>
    </source>
</evidence>
<evidence type="ECO:0000313" key="22">
    <source>
        <dbReference type="EMBL" id="GMN59032.1"/>
    </source>
</evidence>
<evidence type="ECO:0000256" key="12">
    <source>
        <dbReference type="ARBA" id="ARBA00023004"/>
    </source>
</evidence>
<evidence type="ECO:0000256" key="16">
    <source>
        <dbReference type="PIRSR" id="PIRSR600823-2"/>
    </source>
</evidence>
<dbReference type="GO" id="GO:0140825">
    <property type="term" value="F:lactoperoxidase activity"/>
    <property type="evidence" value="ECO:0007669"/>
    <property type="project" value="UniProtKB-EC"/>
</dbReference>
<dbReference type="FunFam" id="1.10.420.10:FF:000010">
    <property type="entry name" value="Peroxidase"/>
    <property type="match status" value="1"/>
</dbReference>
<reference evidence="22" key="1">
    <citation type="submission" date="2023-07" db="EMBL/GenBank/DDBJ databases">
        <title>draft genome sequence of fig (Ficus carica).</title>
        <authorList>
            <person name="Takahashi T."/>
            <person name="Nishimura K."/>
        </authorList>
    </citation>
    <scope>NUCLEOTIDE SEQUENCE</scope>
</reference>
<feature type="domain" description="Plant heme peroxidase family profile" evidence="21">
    <location>
        <begin position="24"/>
        <end position="324"/>
    </location>
</feature>
<evidence type="ECO:0000256" key="18">
    <source>
        <dbReference type="PIRSR" id="PIRSR600823-4"/>
    </source>
</evidence>
<evidence type="ECO:0000256" key="6">
    <source>
        <dbReference type="ARBA" id="ARBA00022559"/>
    </source>
</evidence>
<comment type="caution">
    <text evidence="22">The sequence shown here is derived from an EMBL/GenBank/DDBJ whole genome shotgun (WGS) entry which is preliminary data.</text>
</comment>
<dbReference type="FunFam" id="1.10.520.10:FF:000008">
    <property type="entry name" value="Peroxidase"/>
    <property type="match status" value="1"/>
</dbReference>
<dbReference type="AlphaFoldDB" id="A0AA88J124"/>
<dbReference type="PRINTS" id="PR00458">
    <property type="entry name" value="PEROXIDASE"/>
</dbReference>
<dbReference type="InterPro" id="IPR019793">
    <property type="entry name" value="Peroxidases_heam-ligand_BS"/>
</dbReference>
<dbReference type="CDD" id="cd00693">
    <property type="entry name" value="secretory_peroxidase"/>
    <property type="match status" value="1"/>
</dbReference>
<keyword evidence="9 20" id="KW-0732">Signal</keyword>
<evidence type="ECO:0000256" key="9">
    <source>
        <dbReference type="ARBA" id="ARBA00022729"/>
    </source>
</evidence>
<evidence type="ECO:0000256" key="14">
    <source>
        <dbReference type="ARBA" id="ARBA00023324"/>
    </source>
</evidence>
<evidence type="ECO:0000256" key="4">
    <source>
        <dbReference type="ARBA" id="ARBA00012313"/>
    </source>
</evidence>
<evidence type="ECO:0000259" key="21">
    <source>
        <dbReference type="PROSITE" id="PS50873"/>
    </source>
</evidence>
<dbReference type="SUPFAM" id="SSF48113">
    <property type="entry name" value="Heme-dependent peroxidases"/>
    <property type="match status" value="1"/>
</dbReference>
<keyword evidence="5 20" id="KW-0964">Secreted</keyword>
<dbReference type="InterPro" id="IPR002016">
    <property type="entry name" value="Haem_peroxidase"/>
</dbReference>
<feature type="binding site" description="axial binding residue" evidence="17">
    <location>
        <position position="187"/>
    </location>
    <ligand>
        <name>heme b</name>
        <dbReference type="ChEBI" id="CHEBI:60344"/>
    </ligand>
    <ligandPart>
        <name>Fe</name>
        <dbReference type="ChEBI" id="CHEBI:18248"/>
    </ligandPart>
</feature>
<proteinExistence type="inferred from homology"/>
<evidence type="ECO:0000256" key="11">
    <source>
        <dbReference type="ARBA" id="ARBA00023002"/>
    </source>
</evidence>
<feature type="disulfide bond" evidence="19">
    <location>
        <begin position="194"/>
        <end position="226"/>
    </location>
</feature>
<comment type="catalytic activity">
    <reaction evidence="1 20">
        <text>2 a phenolic donor + H2O2 = 2 a phenolic radical donor + 2 H2O</text>
        <dbReference type="Rhea" id="RHEA:56136"/>
        <dbReference type="ChEBI" id="CHEBI:15377"/>
        <dbReference type="ChEBI" id="CHEBI:16240"/>
        <dbReference type="ChEBI" id="CHEBI:139520"/>
        <dbReference type="ChEBI" id="CHEBI:139521"/>
        <dbReference type="EC" id="1.11.1.7"/>
    </reaction>
</comment>
<feature type="binding site" evidence="17">
    <location>
        <position position="239"/>
    </location>
    <ligand>
        <name>Ca(2+)</name>
        <dbReference type="ChEBI" id="CHEBI:29108"/>
        <label>2</label>
    </ligand>
</feature>
<dbReference type="PRINTS" id="PR00461">
    <property type="entry name" value="PLPEROXIDASE"/>
</dbReference>
<feature type="site" description="Transition state stabilizer" evidence="18">
    <location>
        <position position="61"/>
    </location>
</feature>
<keyword evidence="13 19" id="KW-1015">Disulfide bond</keyword>
<feature type="binding site" evidence="17">
    <location>
        <position position="84"/>
    </location>
    <ligand>
        <name>Ca(2+)</name>
        <dbReference type="ChEBI" id="CHEBI:29108"/>
        <label>1</label>
    </ligand>
</feature>
<feature type="disulfide bond" evidence="19">
    <location>
        <begin position="34"/>
        <end position="110"/>
    </location>
</feature>
<feature type="binding site" evidence="17">
    <location>
        <position position="71"/>
    </location>
    <ligand>
        <name>Ca(2+)</name>
        <dbReference type="ChEBI" id="CHEBI:29108"/>
        <label>1</label>
    </ligand>
</feature>
<accession>A0AA88J124</accession>
<dbReference type="Pfam" id="PF00141">
    <property type="entry name" value="peroxidase"/>
    <property type="match status" value="1"/>
</dbReference>
<feature type="binding site" evidence="17">
    <location>
        <position position="66"/>
    </location>
    <ligand>
        <name>Ca(2+)</name>
        <dbReference type="ChEBI" id="CHEBI:29108"/>
        <label>1</label>
    </ligand>
</feature>
<dbReference type="EC" id="1.11.1.7" evidence="4 20"/>
<feature type="binding site" evidence="17">
    <location>
        <position position="69"/>
    </location>
    <ligand>
        <name>Ca(2+)</name>
        <dbReference type="ChEBI" id="CHEBI:29108"/>
        <label>1</label>
    </ligand>
</feature>